<accession>A0A7W5V745</accession>
<name>A0A7W5V745_9ACTN</name>
<dbReference type="SUPFAM" id="SSF52540">
    <property type="entry name" value="P-loop containing nucleoside triphosphate hydrolases"/>
    <property type="match status" value="1"/>
</dbReference>
<protein>
    <recommendedName>
        <fullName evidence="3">Uridine kinase</fullName>
    </recommendedName>
</protein>
<sequence length="218" mass="23998">MQAVPRAAVTRARPVSPGLLVEELAERIAAGPRHSWMRVLVDGAPAAEPSRLADALVEPLRERGRPVLRVSAGDFLRPASLRLEYGRTDPDAFYDDWLDEGALRREVLGPLEPGGTGRVLPALWDSARDRATRAPYETLPPGGVLLLDGTLLLGRGLPAELTVHLWLSRAALARRAEQDQRWRLPAYERYEREVAPLTAADVVVKADDPRHPALLRPA</sequence>
<keyword evidence="2" id="KW-1185">Reference proteome</keyword>
<dbReference type="RefSeq" id="WP_312895542.1">
    <property type="nucleotide sequence ID" value="NZ_BAAAXX010000008.1"/>
</dbReference>
<gene>
    <name evidence="1" type="ORF">FHR33_003073</name>
</gene>
<reference evidence="1 2" key="1">
    <citation type="submission" date="2020-08" db="EMBL/GenBank/DDBJ databases">
        <title>Sequencing the genomes of 1000 actinobacteria strains.</title>
        <authorList>
            <person name="Klenk H.-P."/>
        </authorList>
    </citation>
    <scope>NUCLEOTIDE SEQUENCE [LARGE SCALE GENOMIC DNA]</scope>
    <source>
        <strain evidence="1 2">DSM 44320</strain>
    </source>
</reference>
<organism evidence="1 2">
    <name type="scientific">Nonomuraea dietziae</name>
    <dbReference type="NCBI Taxonomy" id="65515"/>
    <lineage>
        <taxon>Bacteria</taxon>
        <taxon>Bacillati</taxon>
        <taxon>Actinomycetota</taxon>
        <taxon>Actinomycetes</taxon>
        <taxon>Streptosporangiales</taxon>
        <taxon>Streptosporangiaceae</taxon>
        <taxon>Nonomuraea</taxon>
    </lineage>
</organism>
<evidence type="ECO:0000313" key="1">
    <source>
        <dbReference type="EMBL" id="MBB3727213.1"/>
    </source>
</evidence>
<dbReference type="Gene3D" id="3.40.50.300">
    <property type="entry name" value="P-loop containing nucleotide triphosphate hydrolases"/>
    <property type="match status" value="1"/>
</dbReference>
<evidence type="ECO:0008006" key="3">
    <source>
        <dbReference type="Google" id="ProtNLM"/>
    </source>
</evidence>
<dbReference type="AlphaFoldDB" id="A0A7W5V745"/>
<dbReference type="InterPro" id="IPR027417">
    <property type="entry name" value="P-loop_NTPase"/>
</dbReference>
<dbReference type="EMBL" id="JACIBV010000001">
    <property type="protein sequence ID" value="MBB3727213.1"/>
    <property type="molecule type" value="Genomic_DNA"/>
</dbReference>
<dbReference type="Proteomes" id="UP000579945">
    <property type="component" value="Unassembled WGS sequence"/>
</dbReference>
<dbReference type="GeneID" id="95389532"/>
<evidence type="ECO:0000313" key="2">
    <source>
        <dbReference type="Proteomes" id="UP000579945"/>
    </source>
</evidence>
<proteinExistence type="predicted"/>
<comment type="caution">
    <text evidence="1">The sequence shown here is derived from an EMBL/GenBank/DDBJ whole genome shotgun (WGS) entry which is preliminary data.</text>
</comment>